<proteinExistence type="inferred from homology"/>
<comment type="subunit">
    <text evidence="4">Homodimer.</text>
</comment>
<comment type="similarity">
    <text evidence="1 4 5">Belongs to the tRNA pseudouridine synthase TruA family.</text>
</comment>
<dbReference type="Gene3D" id="3.30.70.660">
    <property type="entry name" value="Pseudouridine synthase I, catalytic domain, C-terminal subdomain"/>
    <property type="match status" value="1"/>
</dbReference>
<name>A0ABW4LCS3_9MICO</name>
<evidence type="ECO:0000256" key="2">
    <source>
        <dbReference type="ARBA" id="ARBA00022694"/>
    </source>
</evidence>
<evidence type="ECO:0000259" key="6">
    <source>
        <dbReference type="Pfam" id="PF01416"/>
    </source>
</evidence>
<accession>A0ABW4LCS3</accession>
<dbReference type="HAMAP" id="MF_00171">
    <property type="entry name" value="TruA"/>
    <property type="match status" value="1"/>
</dbReference>
<feature type="active site" description="Nucleophile" evidence="4">
    <location>
        <position position="59"/>
    </location>
</feature>
<comment type="function">
    <text evidence="4">Formation of pseudouridine at positions 38, 39 and 40 in the anticodon stem and loop of transfer RNAs.</text>
</comment>
<feature type="domain" description="Pseudouridine synthase I TruA alpha/beta" evidence="6">
    <location>
        <begin position="163"/>
        <end position="261"/>
    </location>
</feature>
<dbReference type="Proteomes" id="UP001597347">
    <property type="component" value="Unassembled WGS sequence"/>
</dbReference>
<protein>
    <recommendedName>
        <fullName evidence="4">tRNA pseudouridine synthase A</fullName>
        <ecNumber evidence="4">5.4.99.12</ecNumber>
    </recommendedName>
    <alternativeName>
        <fullName evidence="4">tRNA pseudouridine(38-40) synthase</fullName>
    </alternativeName>
    <alternativeName>
        <fullName evidence="4">tRNA pseudouridylate synthase I</fullName>
    </alternativeName>
    <alternativeName>
        <fullName evidence="4">tRNA-uridine isomerase I</fullName>
    </alternativeName>
</protein>
<comment type="caution">
    <text evidence="4">Lacks conserved residue(s) required for the propagation of feature annotation.</text>
</comment>
<dbReference type="EC" id="5.4.99.12" evidence="4"/>
<keyword evidence="3 4" id="KW-0413">Isomerase</keyword>
<dbReference type="PANTHER" id="PTHR11142">
    <property type="entry name" value="PSEUDOURIDYLATE SYNTHASE"/>
    <property type="match status" value="1"/>
</dbReference>
<evidence type="ECO:0000256" key="5">
    <source>
        <dbReference type="RuleBase" id="RU003792"/>
    </source>
</evidence>
<dbReference type="InterPro" id="IPR020097">
    <property type="entry name" value="PsdUridine_synth_TruA_a/b_dom"/>
</dbReference>
<dbReference type="CDD" id="cd02570">
    <property type="entry name" value="PseudoU_synth_EcTruA"/>
    <property type="match status" value="1"/>
</dbReference>
<dbReference type="PIRSF" id="PIRSF001430">
    <property type="entry name" value="tRNA_psdUrid_synth"/>
    <property type="match status" value="1"/>
</dbReference>
<dbReference type="Pfam" id="PF01416">
    <property type="entry name" value="PseudoU_synth_1"/>
    <property type="match status" value="1"/>
</dbReference>
<dbReference type="SUPFAM" id="SSF55120">
    <property type="entry name" value="Pseudouridine synthase"/>
    <property type="match status" value="1"/>
</dbReference>
<keyword evidence="8" id="KW-1185">Reference proteome</keyword>
<evidence type="ECO:0000256" key="3">
    <source>
        <dbReference type="ARBA" id="ARBA00023235"/>
    </source>
</evidence>
<dbReference type="Gene3D" id="3.30.70.580">
    <property type="entry name" value="Pseudouridine synthase I, catalytic domain, N-terminal subdomain"/>
    <property type="match status" value="1"/>
</dbReference>
<keyword evidence="2 4" id="KW-0819">tRNA processing</keyword>
<comment type="catalytic activity">
    <reaction evidence="4 5">
        <text>uridine(38/39/40) in tRNA = pseudouridine(38/39/40) in tRNA</text>
        <dbReference type="Rhea" id="RHEA:22376"/>
        <dbReference type="Rhea" id="RHEA-COMP:10085"/>
        <dbReference type="Rhea" id="RHEA-COMP:10087"/>
        <dbReference type="ChEBI" id="CHEBI:65314"/>
        <dbReference type="ChEBI" id="CHEBI:65315"/>
        <dbReference type="EC" id="5.4.99.12"/>
    </reaction>
</comment>
<dbReference type="RefSeq" id="WP_377933083.1">
    <property type="nucleotide sequence ID" value="NZ_JBHUEA010000007.1"/>
</dbReference>
<organism evidence="7 8">
    <name type="scientific">Amnibacterium endophyticum</name>
    <dbReference type="NCBI Taxonomy" id="2109337"/>
    <lineage>
        <taxon>Bacteria</taxon>
        <taxon>Bacillati</taxon>
        <taxon>Actinomycetota</taxon>
        <taxon>Actinomycetes</taxon>
        <taxon>Micrococcales</taxon>
        <taxon>Microbacteriaceae</taxon>
        <taxon>Amnibacterium</taxon>
    </lineage>
</organism>
<evidence type="ECO:0000256" key="4">
    <source>
        <dbReference type="HAMAP-Rule" id="MF_00171"/>
    </source>
</evidence>
<dbReference type="GO" id="GO:0160147">
    <property type="term" value="F:tRNA pseudouridine(38-40) synthase activity"/>
    <property type="evidence" value="ECO:0007669"/>
    <property type="project" value="UniProtKB-EC"/>
</dbReference>
<feature type="binding site" evidence="4">
    <location>
        <position position="126"/>
    </location>
    <ligand>
        <name>substrate</name>
    </ligand>
</feature>
<evidence type="ECO:0000313" key="7">
    <source>
        <dbReference type="EMBL" id="MFD1721126.1"/>
    </source>
</evidence>
<sequence>MGEDRMRVRLDLAYDGTAFSGWAAQPGLRTVQGVLEAALAIASRAEGDPPRLTVAGRTDAGVHATGQVAHVDLAPAEAAALAGRRGGIDAIAARLTGMTDGDVVVHRSSLAPAGFDARFSASFRRYRYRIADSLPLQDPLQRGRTLHHPRRLDDGAIAEAFADVAGLHDFAAFCKPRPGATTIRDLRSFTWRREEGVLVAEVLADAFCHNMVRALVGAGLAVGGGRLQPARIGELLAATARSNEFALAPPHGLTLVEVGYPPDEGLAAQADRARARRA</sequence>
<dbReference type="PANTHER" id="PTHR11142:SF0">
    <property type="entry name" value="TRNA PSEUDOURIDINE SYNTHASE-LIKE 1"/>
    <property type="match status" value="1"/>
</dbReference>
<dbReference type="InterPro" id="IPR020095">
    <property type="entry name" value="PsdUridine_synth_TruA_C"/>
</dbReference>
<dbReference type="EMBL" id="JBHUEA010000007">
    <property type="protein sequence ID" value="MFD1721126.1"/>
    <property type="molecule type" value="Genomic_DNA"/>
</dbReference>
<evidence type="ECO:0000313" key="8">
    <source>
        <dbReference type="Proteomes" id="UP001597347"/>
    </source>
</evidence>
<reference evidence="8" key="1">
    <citation type="journal article" date="2019" name="Int. J. Syst. Evol. Microbiol.">
        <title>The Global Catalogue of Microorganisms (GCM) 10K type strain sequencing project: providing services to taxonomists for standard genome sequencing and annotation.</title>
        <authorList>
            <consortium name="The Broad Institute Genomics Platform"/>
            <consortium name="The Broad Institute Genome Sequencing Center for Infectious Disease"/>
            <person name="Wu L."/>
            <person name="Ma J."/>
        </authorList>
    </citation>
    <scope>NUCLEOTIDE SEQUENCE [LARGE SCALE GENOMIC DNA]</scope>
    <source>
        <strain evidence="8">CGMCC 1.12471</strain>
    </source>
</reference>
<gene>
    <name evidence="4" type="primary">truA</name>
    <name evidence="7" type="ORF">ACFSBI_06145</name>
</gene>
<dbReference type="InterPro" id="IPR020103">
    <property type="entry name" value="PsdUridine_synth_cat_dom_sf"/>
</dbReference>
<dbReference type="InterPro" id="IPR020094">
    <property type="entry name" value="TruA/RsuA/RluB/E/F_N"/>
</dbReference>
<dbReference type="InterPro" id="IPR001406">
    <property type="entry name" value="PsdUridine_synth_TruA"/>
</dbReference>
<comment type="caution">
    <text evidence="7">The sequence shown here is derived from an EMBL/GenBank/DDBJ whole genome shotgun (WGS) entry which is preliminary data.</text>
</comment>
<evidence type="ECO:0000256" key="1">
    <source>
        <dbReference type="ARBA" id="ARBA00009375"/>
    </source>
</evidence>